<feature type="binding site" evidence="16">
    <location>
        <begin position="11"/>
        <end position="18"/>
    </location>
    <ligand>
        <name>ATP</name>
        <dbReference type="ChEBI" id="CHEBI:30616"/>
    </ligand>
</feature>
<evidence type="ECO:0000256" key="8">
    <source>
        <dbReference type="ARBA" id="ARBA00022679"/>
    </source>
</evidence>
<dbReference type="NCBIfam" id="NF004018">
    <property type="entry name" value="PRK05480.1"/>
    <property type="match status" value="1"/>
</dbReference>
<evidence type="ECO:0000256" key="12">
    <source>
        <dbReference type="ARBA" id="ARBA00030641"/>
    </source>
</evidence>
<dbReference type="HAMAP" id="MF_00551">
    <property type="entry name" value="Uridine_kinase"/>
    <property type="match status" value="1"/>
</dbReference>
<proteinExistence type="inferred from homology"/>
<evidence type="ECO:0000256" key="16">
    <source>
        <dbReference type="HAMAP-Rule" id="MF_00551"/>
    </source>
</evidence>
<evidence type="ECO:0000256" key="3">
    <source>
        <dbReference type="ARBA" id="ARBA00004784"/>
    </source>
</evidence>
<dbReference type="GO" id="GO:0005524">
    <property type="term" value="F:ATP binding"/>
    <property type="evidence" value="ECO:0007669"/>
    <property type="project" value="UniProtKB-UniRule"/>
</dbReference>
<dbReference type="Proteomes" id="UP000284177">
    <property type="component" value="Unassembled WGS sequence"/>
</dbReference>
<dbReference type="NCBIfam" id="TIGR00235">
    <property type="entry name" value="udk"/>
    <property type="match status" value="1"/>
</dbReference>
<dbReference type="RefSeq" id="WP_120166660.1">
    <property type="nucleotide sequence ID" value="NZ_MCIB01000001.1"/>
</dbReference>
<keyword evidence="8 16" id="KW-0808">Transferase</keyword>
<dbReference type="InterPro" id="IPR026008">
    <property type="entry name" value="Uridine_kinase"/>
</dbReference>
<evidence type="ECO:0000256" key="14">
    <source>
        <dbReference type="ARBA" id="ARBA00047436"/>
    </source>
</evidence>
<evidence type="ECO:0000256" key="5">
    <source>
        <dbReference type="ARBA" id="ARBA00012137"/>
    </source>
</evidence>
<dbReference type="AlphaFoldDB" id="A0A419TAW9"/>
<dbReference type="PANTHER" id="PTHR10285">
    <property type="entry name" value="URIDINE KINASE"/>
    <property type="match status" value="1"/>
</dbReference>
<evidence type="ECO:0000313" key="19">
    <source>
        <dbReference type="EMBL" id="RKD34602.1"/>
    </source>
</evidence>
<evidence type="ECO:0000256" key="1">
    <source>
        <dbReference type="ARBA" id="ARBA00004496"/>
    </source>
</evidence>
<evidence type="ECO:0000259" key="18">
    <source>
        <dbReference type="Pfam" id="PF00485"/>
    </source>
</evidence>
<keyword evidence="20" id="KW-1185">Reference proteome</keyword>
<name>A0A419TAW9_9FIRM</name>
<evidence type="ECO:0000256" key="6">
    <source>
        <dbReference type="ARBA" id="ARBA00021478"/>
    </source>
</evidence>
<evidence type="ECO:0000256" key="15">
    <source>
        <dbReference type="ARBA" id="ARBA00048909"/>
    </source>
</evidence>
<evidence type="ECO:0000256" key="17">
    <source>
        <dbReference type="RuleBase" id="RU003825"/>
    </source>
</evidence>
<keyword evidence="10 16" id="KW-0418">Kinase</keyword>
<comment type="subcellular location">
    <subcellularLocation>
        <location evidence="1 16 17">Cytoplasm</location>
    </subcellularLocation>
</comment>
<evidence type="ECO:0000256" key="10">
    <source>
        <dbReference type="ARBA" id="ARBA00022777"/>
    </source>
</evidence>
<keyword evidence="11 16" id="KW-0067">ATP-binding</keyword>
<sequence length="210" mass="24243">MNKPILIGITGGTGSGKSTVAKEIFKSLPEKNIVIIEQDSYYKEQSHLSFEERTKTNYDHPLAFDNDLLIEHLKDLIDGKKIEKPIYDFEIHNRKKETITVEPKDIIIVEGILILDDERVRDLLDIKIYVDTDPDIRIIRRIIRDIRERGRTLESVIEQYLTTVRPAHLQFVEPSKKYADIIIPEGGYNKVAIDLMVTKVKSIIAQKQSM</sequence>
<comment type="similarity">
    <text evidence="4 16 17">Belongs to the uridine kinase family.</text>
</comment>
<comment type="catalytic activity">
    <reaction evidence="15 16 17">
        <text>uridine + ATP = UMP + ADP + H(+)</text>
        <dbReference type="Rhea" id="RHEA:16825"/>
        <dbReference type="ChEBI" id="CHEBI:15378"/>
        <dbReference type="ChEBI" id="CHEBI:16704"/>
        <dbReference type="ChEBI" id="CHEBI:30616"/>
        <dbReference type="ChEBI" id="CHEBI:57865"/>
        <dbReference type="ChEBI" id="CHEBI:456216"/>
        <dbReference type="EC" id="2.7.1.48"/>
    </reaction>
</comment>
<reference evidence="19 20" key="1">
    <citation type="submission" date="2016-08" db="EMBL/GenBank/DDBJ databases">
        <title>Novel Firmicutes and Novel Genomes.</title>
        <authorList>
            <person name="Poppleton D.I."/>
            <person name="Gribaldo S."/>
        </authorList>
    </citation>
    <scope>NUCLEOTIDE SEQUENCE [LARGE SCALE GENOMIC DNA]</scope>
    <source>
        <strain evidence="19 20">CTT3</strain>
    </source>
</reference>
<evidence type="ECO:0000256" key="9">
    <source>
        <dbReference type="ARBA" id="ARBA00022741"/>
    </source>
</evidence>
<evidence type="ECO:0000256" key="2">
    <source>
        <dbReference type="ARBA" id="ARBA00004690"/>
    </source>
</evidence>
<dbReference type="OrthoDB" id="9777642at2"/>
<keyword evidence="7 16" id="KW-0963">Cytoplasm</keyword>
<dbReference type="GO" id="GO:0043771">
    <property type="term" value="F:cytidine kinase activity"/>
    <property type="evidence" value="ECO:0007669"/>
    <property type="project" value="RHEA"/>
</dbReference>
<dbReference type="GO" id="GO:0005737">
    <property type="term" value="C:cytoplasm"/>
    <property type="evidence" value="ECO:0007669"/>
    <property type="project" value="UniProtKB-SubCell"/>
</dbReference>
<comment type="catalytic activity">
    <reaction evidence="14 17">
        <text>cytidine + ATP = CMP + ADP + H(+)</text>
        <dbReference type="Rhea" id="RHEA:24674"/>
        <dbReference type="ChEBI" id="CHEBI:15378"/>
        <dbReference type="ChEBI" id="CHEBI:17562"/>
        <dbReference type="ChEBI" id="CHEBI:30616"/>
        <dbReference type="ChEBI" id="CHEBI:60377"/>
        <dbReference type="ChEBI" id="CHEBI:456216"/>
        <dbReference type="EC" id="2.7.1.48"/>
    </reaction>
</comment>
<dbReference type="GO" id="GO:0004849">
    <property type="term" value="F:uridine kinase activity"/>
    <property type="evidence" value="ECO:0007669"/>
    <property type="project" value="UniProtKB-UniRule"/>
</dbReference>
<dbReference type="EMBL" id="MCIB01000001">
    <property type="protein sequence ID" value="RKD34602.1"/>
    <property type="molecule type" value="Genomic_DNA"/>
</dbReference>
<dbReference type="UniPathway" id="UPA00579">
    <property type="reaction ID" value="UER00640"/>
</dbReference>
<dbReference type="UniPathway" id="UPA00574">
    <property type="reaction ID" value="UER00637"/>
</dbReference>
<dbReference type="InterPro" id="IPR027417">
    <property type="entry name" value="P-loop_NTPase"/>
</dbReference>
<keyword evidence="9 16" id="KW-0547">Nucleotide-binding</keyword>
<dbReference type="Gene3D" id="3.40.50.300">
    <property type="entry name" value="P-loop containing nucleotide triphosphate hydrolases"/>
    <property type="match status" value="1"/>
</dbReference>
<protein>
    <recommendedName>
        <fullName evidence="6 16">Uridine kinase</fullName>
        <ecNumber evidence="5 16">2.7.1.48</ecNumber>
    </recommendedName>
    <alternativeName>
        <fullName evidence="12 16">Cytidine monophosphokinase</fullName>
    </alternativeName>
    <alternativeName>
        <fullName evidence="13 16">Uridine monophosphokinase</fullName>
    </alternativeName>
</protein>
<evidence type="ECO:0000313" key="20">
    <source>
        <dbReference type="Proteomes" id="UP000284177"/>
    </source>
</evidence>
<comment type="pathway">
    <text evidence="3 16 17">Pyrimidine metabolism; CTP biosynthesis via salvage pathway; CTP from cytidine: step 1/3.</text>
</comment>
<dbReference type="FunFam" id="3.40.50.300:FF:001802">
    <property type="entry name" value="Uridine-cytidine kinase 1"/>
    <property type="match status" value="1"/>
</dbReference>
<dbReference type="InterPro" id="IPR006083">
    <property type="entry name" value="PRK/URK"/>
</dbReference>
<comment type="pathway">
    <text evidence="2 16 17">Pyrimidine metabolism; UMP biosynthesis via salvage pathway; UMP from uridine: step 1/1.</text>
</comment>
<dbReference type="SUPFAM" id="SSF52540">
    <property type="entry name" value="P-loop containing nucleoside triphosphate hydrolases"/>
    <property type="match status" value="1"/>
</dbReference>
<evidence type="ECO:0000256" key="11">
    <source>
        <dbReference type="ARBA" id="ARBA00022840"/>
    </source>
</evidence>
<evidence type="ECO:0000256" key="7">
    <source>
        <dbReference type="ARBA" id="ARBA00022490"/>
    </source>
</evidence>
<dbReference type="Pfam" id="PF00485">
    <property type="entry name" value="PRK"/>
    <property type="match status" value="1"/>
</dbReference>
<evidence type="ECO:0000256" key="4">
    <source>
        <dbReference type="ARBA" id="ARBA00005408"/>
    </source>
</evidence>
<dbReference type="GO" id="GO:0044211">
    <property type="term" value="P:CTP salvage"/>
    <property type="evidence" value="ECO:0007669"/>
    <property type="project" value="UniProtKB-UniRule"/>
</dbReference>
<dbReference type="InterPro" id="IPR000764">
    <property type="entry name" value="Uridine_kinase-like"/>
</dbReference>
<gene>
    <name evidence="16" type="primary">udk</name>
    <name evidence="19" type="ORF">BET03_01895</name>
</gene>
<dbReference type="GO" id="GO:0044206">
    <property type="term" value="P:UMP salvage"/>
    <property type="evidence" value="ECO:0007669"/>
    <property type="project" value="UniProtKB-UniRule"/>
</dbReference>
<evidence type="ECO:0000256" key="13">
    <source>
        <dbReference type="ARBA" id="ARBA00031452"/>
    </source>
</evidence>
<accession>A0A419TAW9</accession>
<organism evidence="19 20">
    <name type="scientific">Thermohalobacter berrensis</name>
    <dbReference type="NCBI Taxonomy" id="99594"/>
    <lineage>
        <taxon>Bacteria</taxon>
        <taxon>Bacillati</taxon>
        <taxon>Bacillota</taxon>
        <taxon>Tissierellia</taxon>
        <taxon>Tissierellales</taxon>
        <taxon>Thermohalobacteraceae</taxon>
        <taxon>Thermohalobacter</taxon>
    </lineage>
</organism>
<feature type="domain" description="Phosphoribulokinase/uridine kinase" evidence="18">
    <location>
        <begin position="6"/>
        <end position="191"/>
    </location>
</feature>
<dbReference type="EC" id="2.7.1.48" evidence="5 16"/>
<dbReference type="CDD" id="cd02023">
    <property type="entry name" value="UMPK"/>
    <property type="match status" value="1"/>
</dbReference>
<comment type="caution">
    <text evidence="19">The sequence shown here is derived from an EMBL/GenBank/DDBJ whole genome shotgun (WGS) entry which is preliminary data.</text>
</comment>
<dbReference type="PRINTS" id="PR00988">
    <property type="entry name" value="URIDINKINASE"/>
</dbReference>